<reference evidence="2 3" key="1">
    <citation type="submission" date="2019-10" db="EMBL/GenBank/DDBJ databases">
        <title>Rudanella paleaurantiibacter sp. nov., isolated from sludge.</title>
        <authorList>
            <person name="Xu S.Q."/>
        </authorList>
    </citation>
    <scope>NUCLEOTIDE SEQUENCE [LARGE SCALE GENOMIC DNA]</scope>
    <source>
        <strain evidence="2 3">HX-22-17</strain>
    </source>
</reference>
<dbReference type="Proteomes" id="UP000488299">
    <property type="component" value="Unassembled WGS sequence"/>
</dbReference>
<dbReference type="EMBL" id="WELI01000008">
    <property type="protein sequence ID" value="KAB7728429.1"/>
    <property type="molecule type" value="Genomic_DNA"/>
</dbReference>
<evidence type="ECO:0000256" key="1">
    <source>
        <dbReference type="SAM" id="Coils"/>
    </source>
</evidence>
<dbReference type="AlphaFoldDB" id="A0A7J5TVW3"/>
<gene>
    <name evidence="2" type="ORF">F5984_18840</name>
</gene>
<evidence type="ECO:0000313" key="2">
    <source>
        <dbReference type="EMBL" id="KAB7728429.1"/>
    </source>
</evidence>
<dbReference type="RefSeq" id="WP_152125778.1">
    <property type="nucleotide sequence ID" value="NZ_WELI01000008.1"/>
</dbReference>
<evidence type="ECO:0000313" key="3">
    <source>
        <dbReference type="Proteomes" id="UP000488299"/>
    </source>
</evidence>
<organism evidence="2 3">
    <name type="scientific">Rudanella paleaurantiibacter</name>
    <dbReference type="NCBI Taxonomy" id="2614655"/>
    <lineage>
        <taxon>Bacteria</taxon>
        <taxon>Pseudomonadati</taxon>
        <taxon>Bacteroidota</taxon>
        <taxon>Cytophagia</taxon>
        <taxon>Cytophagales</taxon>
        <taxon>Cytophagaceae</taxon>
        <taxon>Rudanella</taxon>
    </lineage>
</organism>
<name>A0A7J5TVW3_9BACT</name>
<feature type="coiled-coil region" evidence="1">
    <location>
        <begin position="92"/>
        <end position="136"/>
    </location>
</feature>
<comment type="caution">
    <text evidence="2">The sequence shown here is derived from an EMBL/GenBank/DDBJ whole genome shotgun (WGS) entry which is preliminary data.</text>
</comment>
<protein>
    <submittedName>
        <fullName evidence="2">Uncharacterized protein</fullName>
    </submittedName>
</protein>
<keyword evidence="3" id="KW-1185">Reference proteome</keyword>
<keyword evidence="1" id="KW-0175">Coiled coil</keyword>
<sequence length="167" mass="19117">MEQALTYFRLRSKPYWCLERDGKKIHEFDGTDLAQSENELTEYLQLLNTGRYTLKVRESKNGQAGQGQYEFTIGAKPRPTTAQPAQNMGISAADLDTYKKELREQIEKELRQEMRLQALEDSIIEIRNQLKKLTDDDDENDESAIDRMTDVVSKMPGLLSGLKGLKA</sequence>
<proteinExistence type="predicted"/>
<accession>A0A7J5TVW3</accession>